<dbReference type="EMBL" id="JRNU01000077">
    <property type="protein sequence ID" value="KGF50687.1"/>
    <property type="molecule type" value="Genomic_DNA"/>
</dbReference>
<proteinExistence type="predicted"/>
<protein>
    <submittedName>
        <fullName evidence="1">Uncharacterized protein</fullName>
    </submittedName>
</protein>
<dbReference type="Proteomes" id="UP000029614">
    <property type="component" value="Unassembled WGS sequence"/>
</dbReference>
<evidence type="ECO:0000313" key="1">
    <source>
        <dbReference type="EMBL" id="KGF50687.1"/>
    </source>
</evidence>
<organism evidence="1 2">
    <name type="scientific">Prevotella amnii DNF00058</name>
    <dbReference type="NCBI Taxonomy" id="1401066"/>
    <lineage>
        <taxon>Bacteria</taxon>
        <taxon>Pseudomonadati</taxon>
        <taxon>Bacteroidota</taxon>
        <taxon>Bacteroidia</taxon>
        <taxon>Bacteroidales</taxon>
        <taxon>Prevotellaceae</taxon>
        <taxon>Prevotella</taxon>
    </lineage>
</organism>
<dbReference type="AlphaFoldDB" id="A0A096C6W4"/>
<reference evidence="1 2" key="1">
    <citation type="submission" date="2014-07" db="EMBL/GenBank/DDBJ databases">
        <authorList>
            <person name="McCorrison J."/>
            <person name="Sanka R."/>
            <person name="Torralba M."/>
            <person name="Gillis M."/>
            <person name="Haft D.H."/>
            <person name="Methe B."/>
            <person name="Sutton G."/>
            <person name="Nelson K.E."/>
        </authorList>
    </citation>
    <scope>NUCLEOTIDE SEQUENCE [LARGE SCALE GENOMIC DNA]</scope>
    <source>
        <strain evidence="1 2">DNF00058</strain>
    </source>
</reference>
<accession>A0A096C6W4</accession>
<comment type="caution">
    <text evidence="1">The sequence shown here is derived from an EMBL/GenBank/DDBJ whole genome shotgun (WGS) entry which is preliminary data.</text>
</comment>
<sequence length="69" mass="8048">MVRRIASNFIRTPSGVYQQAVIELVDGYVSRIYPLVGEIYNTEWIQGMIEVKELFDGRLVAFYGYNRIE</sequence>
<dbReference type="OrthoDB" id="1073196at2"/>
<evidence type="ECO:0000313" key="2">
    <source>
        <dbReference type="Proteomes" id="UP000029614"/>
    </source>
</evidence>
<gene>
    <name evidence="1" type="ORF">HMPREF9302_09890</name>
</gene>
<dbReference type="RefSeq" id="WP_008450367.1">
    <property type="nucleotide sequence ID" value="NZ_JRNU01000077.1"/>
</dbReference>
<name>A0A096C6W4_9BACT</name>
<keyword evidence="2" id="KW-1185">Reference proteome</keyword>